<name>A0A7J7L214_9MAGN</name>
<sequence length="210" mass="24543">MVYWHRENCIGSYDEAYTIIPELTIQVLLANPCSIATCSLDLSTNQWMATCIAYKGSIEGFLQGCRPVLGLDGYFLKGKYEGVCLSIIGLDGNNGIFPIAVYFCRQKGLIEAVGEIFPNANHRYRFRHMYKNMKTYHKGTYLDREPYEYWARSHFDFSSKCEHITNNFNESFNNWILKIRDKPLHKAIECLNLMLMKLMYDRRLKATEWD</sequence>
<gene>
    <name evidence="1" type="ORF">GIB67_016127</name>
</gene>
<dbReference type="PANTHER" id="PTHR31973:SF197">
    <property type="entry name" value="SWIM-TYPE DOMAIN-CONTAINING PROTEIN"/>
    <property type="match status" value="1"/>
</dbReference>
<evidence type="ECO:0000313" key="1">
    <source>
        <dbReference type="EMBL" id="KAF6136671.1"/>
    </source>
</evidence>
<proteinExistence type="predicted"/>
<keyword evidence="2" id="KW-1185">Reference proteome</keyword>
<reference evidence="1 2" key="1">
    <citation type="journal article" date="2020" name="IScience">
        <title>Genome Sequencing of the Endangered Kingdonia uniflora (Circaeasteraceae, Ranunculales) Reveals Potential Mechanisms of Evolutionary Specialization.</title>
        <authorList>
            <person name="Sun Y."/>
            <person name="Deng T."/>
            <person name="Zhang A."/>
            <person name="Moore M.J."/>
            <person name="Landis J.B."/>
            <person name="Lin N."/>
            <person name="Zhang H."/>
            <person name="Zhang X."/>
            <person name="Huang J."/>
            <person name="Zhang X."/>
            <person name="Sun H."/>
            <person name="Wang H."/>
        </authorList>
    </citation>
    <scope>NUCLEOTIDE SEQUENCE [LARGE SCALE GENOMIC DNA]</scope>
    <source>
        <strain evidence="1">TB1705</strain>
        <tissue evidence="1">Leaf</tissue>
    </source>
</reference>
<protein>
    <submittedName>
        <fullName evidence="1">Uncharacterized protein</fullName>
    </submittedName>
</protein>
<dbReference type="AlphaFoldDB" id="A0A7J7L214"/>
<dbReference type="OrthoDB" id="785835at2759"/>
<organism evidence="1 2">
    <name type="scientific">Kingdonia uniflora</name>
    <dbReference type="NCBI Taxonomy" id="39325"/>
    <lineage>
        <taxon>Eukaryota</taxon>
        <taxon>Viridiplantae</taxon>
        <taxon>Streptophyta</taxon>
        <taxon>Embryophyta</taxon>
        <taxon>Tracheophyta</taxon>
        <taxon>Spermatophyta</taxon>
        <taxon>Magnoliopsida</taxon>
        <taxon>Ranunculales</taxon>
        <taxon>Circaeasteraceae</taxon>
        <taxon>Kingdonia</taxon>
    </lineage>
</organism>
<dbReference type="PANTHER" id="PTHR31973">
    <property type="entry name" value="POLYPROTEIN, PUTATIVE-RELATED"/>
    <property type="match status" value="1"/>
</dbReference>
<dbReference type="EMBL" id="JACGCM010002686">
    <property type="protein sequence ID" value="KAF6136671.1"/>
    <property type="molecule type" value="Genomic_DNA"/>
</dbReference>
<evidence type="ECO:0000313" key="2">
    <source>
        <dbReference type="Proteomes" id="UP000541444"/>
    </source>
</evidence>
<dbReference type="Proteomes" id="UP000541444">
    <property type="component" value="Unassembled WGS sequence"/>
</dbReference>
<accession>A0A7J7L214</accession>
<comment type="caution">
    <text evidence="1">The sequence shown here is derived from an EMBL/GenBank/DDBJ whole genome shotgun (WGS) entry which is preliminary data.</text>
</comment>